<organism evidence="1 2">
    <name type="scientific">Eiseniibacteriota bacterium</name>
    <dbReference type="NCBI Taxonomy" id="2212470"/>
    <lineage>
        <taxon>Bacteria</taxon>
        <taxon>Candidatus Eiseniibacteriota</taxon>
    </lineage>
</organism>
<dbReference type="AlphaFoldDB" id="A0A538SF76"/>
<evidence type="ECO:0000313" key="1">
    <source>
        <dbReference type="EMBL" id="TMQ50021.1"/>
    </source>
</evidence>
<dbReference type="EMBL" id="VBOT01000108">
    <property type="protein sequence ID" value="TMQ50021.1"/>
    <property type="molecule type" value="Genomic_DNA"/>
</dbReference>
<comment type="caution">
    <text evidence="1">The sequence shown here is derived from an EMBL/GenBank/DDBJ whole genome shotgun (WGS) entry which is preliminary data.</text>
</comment>
<sequence>MHYQLTPAWGLDYSASYDVTSHQIGTQRFALTRDLHCWQAVFTRTFAPGGEAEYYFRLGVKEQKEIYIERGTRSGSIGGIQ</sequence>
<reference evidence="1 2" key="1">
    <citation type="journal article" date="2019" name="Nat. Microbiol.">
        <title>Mediterranean grassland soil C-N compound turnover is dependent on rainfall and depth, and is mediated by genomically divergent microorganisms.</title>
        <authorList>
            <person name="Diamond S."/>
            <person name="Andeer P.F."/>
            <person name="Li Z."/>
            <person name="Crits-Christoph A."/>
            <person name="Burstein D."/>
            <person name="Anantharaman K."/>
            <person name="Lane K.R."/>
            <person name="Thomas B.C."/>
            <person name="Pan C."/>
            <person name="Northen T.R."/>
            <person name="Banfield J.F."/>
        </authorList>
    </citation>
    <scope>NUCLEOTIDE SEQUENCE [LARGE SCALE GENOMIC DNA]</scope>
    <source>
        <strain evidence="1">WS_3</strain>
    </source>
</reference>
<gene>
    <name evidence="1" type="ORF">E6K73_08745</name>
</gene>
<dbReference type="Proteomes" id="UP000320184">
    <property type="component" value="Unassembled WGS sequence"/>
</dbReference>
<evidence type="ECO:0000313" key="2">
    <source>
        <dbReference type="Proteomes" id="UP000320184"/>
    </source>
</evidence>
<protein>
    <submittedName>
        <fullName evidence="1">Uncharacterized protein</fullName>
    </submittedName>
</protein>
<proteinExistence type="predicted"/>
<accession>A0A538SF76</accession>
<name>A0A538SF76_UNCEI</name>